<sequence>MKKRKGGKTAKKKKEADTVKEKVARMLEIPEEVVSDRPKVTTVGRKEVFIENYRGIIEFTSKIVKINSNYGIITITGKNMRIREITNEDIIITGDIDNIDYVV</sequence>
<reference evidence="1 2" key="1">
    <citation type="submission" date="2016-02" db="EMBL/GenBank/DDBJ databases">
        <title>Comparison of Clostridium stercorarium subspecies using comparative genomics and transcriptomics.</title>
        <authorList>
            <person name="Schellenberg J."/>
            <person name="Thallinger G."/>
            <person name="Levin D.B."/>
            <person name="Zhang X."/>
            <person name="Alvare G."/>
            <person name="Fristensky B."/>
            <person name="Sparling R."/>
        </authorList>
    </citation>
    <scope>NUCLEOTIDE SEQUENCE [LARGE SCALE GENOMIC DNA]</scope>
    <source>
        <strain evidence="1 2">DSM 2910</strain>
    </source>
</reference>
<evidence type="ECO:0000313" key="2">
    <source>
        <dbReference type="Proteomes" id="UP000092971"/>
    </source>
</evidence>
<dbReference type="NCBIfam" id="TIGR02856">
    <property type="entry name" value="spore_yqfC"/>
    <property type="match status" value="1"/>
</dbReference>
<dbReference type="InterPro" id="IPR022477">
    <property type="entry name" value="Spore_YqfC"/>
</dbReference>
<organism evidence="1 2">
    <name type="scientific">Thermoclostridium stercorarium subsp. thermolacticum DSM 2910</name>
    <dbReference type="NCBI Taxonomy" id="1121336"/>
    <lineage>
        <taxon>Bacteria</taxon>
        <taxon>Bacillati</taxon>
        <taxon>Bacillota</taxon>
        <taxon>Clostridia</taxon>
        <taxon>Eubacteriales</taxon>
        <taxon>Oscillospiraceae</taxon>
        <taxon>Thermoclostridium</taxon>
    </lineage>
</organism>
<name>A0A1B1YB48_THEST</name>
<protein>
    <submittedName>
        <fullName evidence="1">Sporulation protein YqfC</fullName>
    </submittedName>
</protein>
<dbReference type="InterPro" id="IPR038705">
    <property type="entry name" value="YabP_sf"/>
</dbReference>
<dbReference type="AlphaFoldDB" id="A0A1B1YB48"/>
<dbReference type="Pfam" id="PF07873">
    <property type="entry name" value="YabP"/>
    <property type="match status" value="1"/>
</dbReference>
<dbReference type="Gene3D" id="2.60.40.2000">
    <property type="match status" value="1"/>
</dbReference>
<dbReference type="EMBL" id="CP014672">
    <property type="protein sequence ID" value="ANW97991.1"/>
    <property type="molecule type" value="Genomic_DNA"/>
</dbReference>
<dbReference type="Proteomes" id="UP000092971">
    <property type="component" value="Chromosome"/>
</dbReference>
<dbReference type="OrthoDB" id="2989236at2"/>
<gene>
    <name evidence="1" type="ORF">CSTERTH_02510</name>
</gene>
<evidence type="ECO:0000313" key="1">
    <source>
        <dbReference type="EMBL" id="ANW97991.1"/>
    </source>
</evidence>
<accession>A0A1B1YB48</accession>
<dbReference type="InterPro" id="IPR022476">
    <property type="entry name" value="Spore_YabP/YqfC"/>
</dbReference>
<dbReference type="RefSeq" id="WP_015358261.1">
    <property type="nucleotide sequence ID" value="NZ_CP014672.1"/>
</dbReference>
<proteinExistence type="predicted"/>